<keyword evidence="2" id="KW-1185">Reference proteome</keyword>
<gene>
    <name evidence="1" type="ORF">CDAR_467611</name>
</gene>
<reference evidence="1 2" key="1">
    <citation type="submission" date="2021-06" db="EMBL/GenBank/DDBJ databases">
        <title>Caerostris darwini draft genome.</title>
        <authorList>
            <person name="Kono N."/>
            <person name="Arakawa K."/>
        </authorList>
    </citation>
    <scope>NUCLEOTIDE SEQUENCE [LARGE SCALE GENOMIC DNA]</scope>
</reference>
<protein>
    <submittedName>
        <fullName evidence="1">Uncharacterized protein</fullName>
    </submittedName>
</protein>
<organism evidence="1 2">
    <name type="scientific">Caerostris darwini</name>
    <dbReference type="NCBI Taxonomy" id="1538125"/>
    <lineage>
        <taxon>Eukaryota</taxon>
        <taxon>Metazoa</taxon>
        <taxon>Ecdysozoa</taxon>
        <taxon>Arthropoda</taxon>
        <taxon>Chelicerata</taxon>
        <taxon>Arachnida</taxon>
        <taxon>Araneae</taxon>
        <taxon>Araneomorphae</taxon>
        <taxon>Entelegynae</taxon>
        <taxon>Araneoidea</taxon>
        <taxon>Araneidae</taxon>
        <taxon>Caerostris</taxon>
    </lineage>
</organism>
<name>A0AAV4SRN0_9ARAC</name>
<accession>A0AAV4SRN0</accession>
<evidence type="ECO:0000313" key="2">
    <source>
        <dbReference type="Proteomes" id="UP001054837"/>
    </source>
</evidence>
<comment type="caution">
    <text evidence="1">The sequence shown here is derived from an EMBL/GenBank/DDBJ whole genome shotgun (WGS) entry which is preliminary data.</text>
</comment>
<dbReference type="EMBL" id="BPLQ01008052">
    <property type="protein sequence ID" value="GIY34278.1"/>
    <property type="molecule type" value="Genomic_DNA"/>
</dbReference>
<dbReference type="Proteomes" id="UP001054837">
    <property type="component" value="Unassembled WGS sequence"/>
</dbReference>
<sequence>MESILNLSMTFRNKTFFVKTHIYITSMVPGAKNESTLFFCSGISWKRLNLLPYLEKSGHLVHIISSFESPNEILRTSEDELPEDGVTVTSSSIVDVPFGMI</sequence>
<dbReference type="AlphaFoldDB" id="A0AAV4SRN0"/>
<evidence type="ECO:0000313" key="1">
    <source>
        <dbReference type="EMBL" id="GIY34278.1"/>
    </source>
</evidence>
<proteinExistence type="predicted"/>